<evidence type="ECO:0000256" key="1">
    <source>
        <dbReference type="SAM" id="MobiDB-lite"/>
    </source>
</evidence>
<dbReference type="PROSITE" id="PS51450">
    <property type="entry name" value="LRR"/>
    <property type="match status" value="1"/>
</dbReference>
<sequence>MDDIWERTVETALDGQTDVASVRTLTLDEAVKLEYLVEAGLESPRDLDLSNNWIQDINDLRLLAKLKLISLDLIIDVGEDEESDKDEEETETETSRGGGGANEFSRPSSHRHSNDVEEDEEEEGEEDEDNDLVEVIDDDNGDDEDVVESSLRQLFGKK</sequence>
<keyword evidence="3" id="KW-1185">Reference proteome</keyword>
<accession>A0AA88UKN1</accession>
<name>A0AA88UKN1_9ASTE</name>
<feature type="compositionally biased region" description="Acidic residues" evidence="1">
    <location>
        <begin position="77"/>
        <end position="92"/>
    </location>
</feature>
<organism evidence="2 3">
    <name type="scientific">Escallonia rubra</name>
    <dbReference type="NCBI Taxonomy" id="112253"/>
    <lineage>
        <taxon>Eukaryota</taxon>
        <taxon>Viridiplantae</taxon>
        <taxon>Streptophyta</taxon>
        <taxon>Embryophyta</taxon>
        <taxon>Tracheophyta</taxon>
        <taxon>Spermatophyta</taxon>
        <taxon>Magnoliopsida</taxon>
        <taxon>eudicotyledons</taxon>
        <taxon>Gunneridae</taxon>
        <taxon>Pentapetalae</taxon>
        <taxon>asterids</taxon>
        <taxon>campanulids</taxon>
        <taxon>Escalloniales</taxon>
        <taxon>Escalloniaceae</taxon>
        <taxon>Escallonia</taxon>
    </lineage>
</organism>
<dbReference type="AlphaFoldDB" id="A0AA88UKN1"/>
<feature type="non-terminal residue" evidence="2">
    <location>
        <position position="1"/>
    </location>
</feature>
<evidence type="ECO:0000313" key="2">
    <source>
        <dbReference type="EMBL" id="KAK2985591.1"/>
    </source>
</evidence>
<comment type="caution">
    <text evidence="2">The sequence shown here is derived from an EMBL/GenBank/DDBJ whole genome shotgun (WGS) entry which is preliminary data.</text>
</comment>
<feature type="compositionally biased region" description="Acidic residues" evidence="1">
    <location>
        <begin position="116"/>
        <end position="147"/>
    </location>
</feature>
<gene>
    <name evidence="2" type="ORF">RJ640_018438</name>
</gene>
<reference evidence="2" key="1">
    <citation type="submission" date="2022-12" db="EMBL/GenBank/DDBJ databases">
        <title>Draft genome assemblies for two species of Escallonia (Escalloniales).</title>
        <authorList>
            <person name="Chanderbali A."/>
            <person name="Dervinis C."/>
            <person name="Anghel I."/>
            <person name="Soltis D."/>
            <person name="Soltis P."/>
            <person name="Zapata F."/>
        </authorList>
    </citation>
    <scope>NUCLEOTIDE SEQUENCE</scope>
    <source>
        <strain evidence="2">UCBG92.1500</strain>
        <tissue evidence="2">Leaf</tissue>
    </source>
</reference>
<dbReference type="Proteomes" id="UP001187471">
    <property type="component" value="Unassembled WGS sequence"/>
</dbReference>
<protein>
    <submittedName>
        <fullName evidence="2">Uncharacterized protein</fullName>
    </submittedName>
</protein>
<feature type="region of interest" description="Disordered" evidence="1">
    <location>
        <begin position="77"/>
        <end position="158"/>
    </location>
</feature>
<proteinExistence type="predicted"/>
<evidence type="ECO:0000313" key="3">
    <source>
        <dbReference type="Proteomes" id="UP001187471"/>
    </source>
</evidence>
<dbReference type="InterPro" id="IPR001611">
    <property type="entry name" value="Leu-rich_rpt"/>
</dbReference>
<dbReference type="EMBL" id="JAVXUO010001136">
    <property type="protein sequence ID" value="KAK2985591.1"/>
    <property type="molecule type" value="Genomic_DNA"/>
</dbReference>